<feature type="compositionally biased region" description="Low complexity" evidence="1">
    <location>
        <begin position="74"/>
        <end position="88"/>
    </location>
</feature>
<name>A0A9W8LMZ7_9FUNG</name>
<keyword evidence="3" id="KW-1185">Reference proteome</keyword>
<dbReference type="AlphaFoldDB" id="A0A9W8LMZ7"/>
<sequence>MRRGLGDKRHFAWLVAAAAALGVLGYAAYTAYTAPDAEDADEDDGQYDDADGGISEHGPASDTSSTGHSPQTPSPSASSLGSSASTPGRTPDRRALVTLSANGILLDGLHVRPSARAIVEHLEGAYRVYVVVRVAQAEDEERVVRVLEDAGVADRRRVLVCQTDEGRAHLVRHLLTAGGVAHAGHVDTDAQVVRRLAPVLRRVVHVAGAQEAPAGPSVECVDSVTQCALYRMAGQGSNH</sequence>
<evidence type="ECO:0000256" key="1">
    <source>
        <dbReference type="SAM" id="MobiDB-lite"/>
    </source>
</evidence>
<dbReference type="Pfam" id="PF22978">
    <property type="entry name" value="HAD_Pex22"/>
    <property type="match status" value="1"/>
</dbReference>
<feature type="region of interest" description="Disordered" evidence="1">
    <location>
        <begin position="36"/>
        <end position="91"/>
    </location>
</feature>
<proteinExistence type="predicted"/>
<feature type="compositionally biased region" description="Polar residues" evidence="1">
    <location>
        <begin position="61"/>
        <end position="71"/>
    </location>
</feature>
<comment type="caution">
    <text evidence="2">The sequence shown here is derived from an EMBL/GenBank/DDBJ whole genome shotgun (WGS) entry which is preliminary data.</text>
</comment>
<accession>A0A9W8LMZ7</accession>
<dbReference type="PANTHER" id="PTHR34126">
    <property type="entry name" value="PEROXISOME BIOGENESIS PROTEIN 22"/>
    <property type="match status" value="1"/>
</dbReference>
<protein>
    <recommendedName>
        <fullName evidence="4">Peroxisome assembly protein 22</fullName>
    </recommendedName>
</protein>
<organism evidence="2 3">
    <name type="scientific">Coemansia interrupta</name>
    <dbReference type="NCBI Taxonomy" id="1126814"/>
    <lineage>
        <taxon>Eukaryota</taxon>
        <taxon>Fungi</taxon>
        <taxon>Fungi incertae sedis</taxon>
        <taxon>Zoopagomycota</taxon>
        <taxon>Kickxellomycotina</taxon>
        <taxon>Kickxellomycetes</taxon>
        <taxon>Kickxellales</taxon>
        <taxon>Kickxellaceae</taxon>
        <taxon>Coemansia</taxon>
    </lineage>
</organism>
<evidence type="ECO:0000313" key="3">
    <source>
        <dbReference type="Proteomes" id="UP001140172"/>
    </source>
</evidence>
<dbReference type="InterPro" id="IPR037485">
    <property type="entry name" value="PEX22"/>
</dbReference>
<evidence type="ECO:0008006" key="4">
    <source>
        <dbReference type="Google" id="ProtNLM"/>
    </source>
</evidence>
<gene>
    <name evidence="2" type="ORF">GGI15_001396</name>
</gene>
<evidence type="ECO:0000313" key="2">
    <source>
        <dbReference type="EMBL" id="KAJ2786591.1"/>
    </source>
</evidence>
<dbReference type="Proteomes" id="UP001140172">
    <property type="component" value="Unassembled WGS sequence"/>
</dbReference>
<feature type="compositionally biased region" description="Acidic residues" evidence="1">
    <location>
        <begin position="36"/>
        <end position="51"/>
    </location>
</feature>
<dbReference type="EMBL" id="JANBUM010000053">
    <property type="protein sequence ID" value="KAJ2786591.1"/>
    <property type="molecule type" value="Genomic_DNA"/>
</dbReference>
<dbReference type="PANTHER" id="PTHR34126:SF1">
    <property type="entry name" value="PEROXISOME BIOGENESIS PROTEIN 22"/>
    <property type="match status" value="1"/>
</dbReference>
<reference evidence="2" key="1">
    <citation type="submission" date="2022-07" db="EMBL/GenBank/DDBJ databases">
        <title>Phylogenomic reconstructions and comparative analyses of Kickxellomycotina fungi.</title>
        <authorList>
            <person name="Reynolds N.K."/>
            <person name="Stajich J.E."/>
            <person name="Barry K."/>
            <person name="Grigoriev I.V."/>
            <person name="Crous P."/>
            <person name="Smith M.E."/>
        </authorList>
    </citation>
    <scope>NUCLEOTIDE SEQUENCE</scope>
    <source>
        <strain evidence="2">BCRC 34489</strain>
    </source>
</reference>
<dbReference type="OrthoDB" id="77656at2759"/>
<dbReference type="GO" id="GO:0007031">
    <property type="term" value="P:peroxisome organization"/>
    <property type="evidence" value="ECO:0007669"/>
    <property type="project" value="InterPro"/>
</dbReference>